<dbReference type="InterPro" id="IPR012854">
    <property type="entry name" value="Cu_amine_oxidase-like_N"/>
</dbReference>
<comment type="caution">
    <text evidence="3">The sequence shown here is derived from an EMBL/GenBank/DDBJ whole genome shotgun (WGS) entry which is preliminary data.</text>
</comment>
<feature type="domain" description="Copper amine oxidase-like N-terminal" evidence="2">
    <location>
        <begin position="661"/>
        <end position="769"/>
    </location>
</feature>
<evidence type="ECO:0000313" key="4">
    <source>
        <dbReference type="Proteomes" id="UP001519343"/>
    </source>
</evidence>
<dbReference type="RefSeq" id="WP_209807881.1">
    <property type="nucleotide sequence ID" value="NZ_JAGGKT010000001.1"/>
</dbReference>
<gene>
    <name evidence="3" type="ORF">J2Z37_000114</name>
</gene>
<proteinExistence type="predicted"/>
<sequence>MLRLSKIASVLTTAALLAYLAAPIPANAATMFSVIGVQTVDASASGTDYKDLGDVKVKVAIADLDQQDFFFLRLPTDFKINIPAATSSNIDIAGAVVTKPDGTTEPLIQVVGGSSDPWNDGAANHVSVYLTNSNELKIVVKNPSKAATVNADADTMLKISLGSVFVPGNTDSTIQAVIEGKIGSTFKDETITVANKGVGLVSVSVDSGVTIPVSGSGTLKTIRFKEDIPGAFKSGSESIKLVLPYGFEWTKDQYSINFVDGDSGAVGQMKAIPSNDRRELIIEVPNATKTASYFTINQAEIQAVDSTTAHFGEISVEVSGPSSTDTSSFVVGNYTDYNTTVSADQANIILSGHSGAQDTNHTEIGQLVIEENAPGSMRAGGTIRIELTGGVKWAVDEQGQLVGPPQIAANLSNLQGLELDQTIGKSGWELVGSSGNAIKATIKNVSNGTKGAKLVLEKGLVDIPADTTPTDVHAILSGTADVSGDAGVVAQVLPPISLGLDGSFLKPVQGGVQDQTISDIVVKESVAGAISTTGEEPAIRFTFDSGVKPTSIDPSQIAVDGDLVLASSDATIDKDSSGHWYIQIPVKSASTTPSAITLKGLKVTVDRTVPEGELLVKVNGSMIQTDETDVAGSIAVAKVVIPKNGNIMNSAVFVIGSKSYTVNGQEKTSDAAPFIDQNGRTQLPVRAAAEAFGAIVGWDPEDQIVSILKDGKAISVPVGGWVMNVGGVFLQMDSPAVMKDGRVYLPLRVLSEALGATVNWDAENQTVYLN</sequence>
<keyword evidence="1" id="KW-0732">Signal</keyword>
<name>A0ABS4GJ60_9BACL</name>
<keyword evidence="4" id="KW-1185">Reference proteome</keyword>
<dbReference type="EMBL" id="JAGGKT010000001">
    <property type="protein sequence ID" value="MBP1930127.1"/>
    <property type="molecule type" value="Genomic_DNA"/>
</dbReference>
<organism evidence="3 4">
    <name type="scientific">Ammoniphilus resinae</name>
    <dbReference type="NCBI Taxonomy" id="861532"/>
    <lineage>
        <taxon>Bacteria</taxon>
        <taxon>Bacillati</taxon>
        <taxon>Bacillota</taxon>
        <taxon>Bacilli</taxon>
        <taxon>Bacillales</taxon>
        <taxon>Paenibacillaceae</taxon>
        <taxon>Aneurinibacillus group</taxon>
        <taxon>Ammoniphilus</taxon>
    </lineage>
</organism>
<evidence type="ECO:0000256" key="1">
    <source>
        <dbReference type="SAM" id="SignalP"/>
    </source>
</evidence>
<dbReference type="SUPFAM" id="SSF55383">
    <property type="entry name" value="Copper amine oxidase, domain N"/>
    <property type="match status" value="1"/>
</dbReference>
<dbReference type="Pfam" id="PF07833">
    <property type="entry name" value="Cu_amine_oxidN1"/>
    <property type="match status" value="1"/>
</dbReference>
<feature type="signal peptide" evidence="1">
    <location>
        <begin position="1"/>
        <end position="28"/>
    </location>
</feature>
<dbReference type="Proteomes" id="UP001519343">
    <property type="component" value="Unassembled WGS sequence"/>
</dbReference>
<evidence type="ECO:0000313" key="3">
    <source>
        <dbReference type="EMBL" id="MBP1930127.1"/>
    </source>
</evidence>
<accession>A0ABS4GJ60</accession>
<reference evidence="3 4" key="1">
    <citation type="submission" date="2021-03" db="EMBL/GenBank/DDBJ databases">
        <title>Genomic Encyclopedia of Type Strains, Phase IV (KMG-IV): sequencing the most valuable type-strain genomes for metagenomic binning, comparative biology and taxonomic classification.</title>
        <authorList>
            <person name="Goeker M."/>
        </authorList>
    </citation>
    <scope>NUCLEOTIDE SEQUENCE [LARGE SCALE GENOMIC DNA]</scope>
    <source>
        <strain evidence="3 4">DSM 24738</strain>
    </source>
</reference>
<dbReference type="InterPro" id="IPR036582">
    <property type="entry name" value="Mao_N_sf"/>
</dbReference>
<protein>
    <recommendedName>
        <fullName evidence="2">Copper amine oxidase-like N-terminal domain-containing protein</fullName>
    </recommendedName>
</protein>
<feature type="chain" id="PRO_5045481547" description="Copper amine oxidase-like N-terminal domain-containing protein" evidence="1">
    <location>
        <begin position="29"/>
        <end position="770"/>
    </location>
</feature>
<dbReference type="Gene3D" id="3.30.457.10">
    <property type="entry name" value="Copper amine oxidase-like, N-terminal domain"/>
    <property type="match status" value="1"/>
</dbReference>
<evidence type="ECO:0000259" key="2">
    <source>
        <dbReference type="Pfam" id="PF07833"/>
    </source>
</evidence>